<dbReference type="GO" id="GO:0004553">
    <property type="term" value="F:hydrolase activity, hydrolyzing O-glycosyl compounds"/>
    <property type="evidence" value="ECO:0007669"/>
    <property type="project" value="InterPro"/>
</dbReference>
<dbReference type="InterPro" id="IPR010502">
    <property type="entry name" value="Carb-bd_dom_fam9"/>
</dbReference>
<feature type="domain" description="Carbohydrate-binding" evidence="2">
    <location>
        <begin position="40"/>
        <end position="239"/>
    </location>
</feature>
<organism evidence="3 4">
    <name type="scientific">Streptobacillus felis</name>
    <dbReference type="NCBI Taxonomy" id="1384509"/>
    <lineage>
        <taxon>Bacteria</taxon>
        <taxon>Fusobacteriati</taxon>
        <taxon>Fusobacteriota</taxon>
        <taxon>Fusobacteriia</taxon>
        <taxon>Fusobacteriales</taxon>
        <taxon>Leptotrichiaceae</taxon>
        <taxon>Streptobacillus</taxon>
    </lineage>
</organism>
<dbReference type="RefSeq" id="WP_067323043.1">
    <property type="nucleotide sequence ID" value="NZ_CBCRWS010000021.1"/>
</dbReference>
<keyword evidence="1" id="KW-0732">Signal</keyword>
<proteinExistence type="predicted"/>
<accession>A0A7Z0PG53</accession>
<dbReference type="EMBL" id="JABMKT010000016">
    <property type="protein sequence ID" value="NYV27947.1"/>
    <property type="molecule type" value="Genomic_DNA"/>
</dbReference>
<dbReference type="Proteomes" id="UP000526184">
    <property type="component" value="Unassembled WGS sequence"/>
</dbReference>
<keyword evidence="4" id="KW-1185">Reference proteome</keyword>
<evidence type="ECO:0000313" key="3">
    <source>
        <dbReference type="EMBL" id="NYV27947.1"/>
    </source>
</evidence>
<dbReference type="AlphaFoldDB" id="A0A7Z0PG53"/>
<protein>
    <submittedName>
        <fullName evidence="3">Endoxylanase</fullName>
    </submittedName>
</protein>
<name>A0A7Z0PG53_9FUSO</name>
<evidence type="ECO:0000259" key="2">
    <source>
        <dbReference type="Pfam" id="PF06452"/>
    </source>
</evidence>
<evidence type="ECO:0000256" key="1">
    <source>
        <dbReference type="SAM" id="SignalP"/>
    </source>
</evidence>
<comment type="caution">
    <text evidence="3">The sequence shown here is derived from an EMBL/GenBank/DDBJ whole genome shotgun (WGS) entry which is preliminary data.</text>
</comment>
<sequence length="245" mass="28370">MKKFLLATFVTTTLFAGSVSFNQASANNYDVAYRDVKVKLDGKLDEKVWQGLGEISGSFHYPWEMVEAPLTKFKAFHDNTNFYFSFEVFDKEVLADKEWKGESTVDMEDRVELFFAQTTVDKPVQYKLIPYYATEVDAYGRAHDYKIDYYRKFDSEYNIEGAKNAAKITKTGYTVEGMIPLKSLRDLSLINADNIMRTGVFRAEFSKMANNEIKMQWISWVNPKTPVPDFHVDSAFGEFRFLELK</sequence>
<keyword evidence="3" id="KW-0326">Glycosidase</keyword>
<feature type="signal peptide" evidence="1">
    <location>
        <begin position="1"/>
        <end position="26"/>
    </location>
</feature>
<evidence type="ECO:0000313" key="4">
    <source>
        <dbReference type="Proteomes" id="UP000526184"/>
    </source>
</evidence>
<keyword evidence="3" id="KW-0119">Carbohydrate metabolism</keyword>
<keyword evidence="3" id="KW-0624">Polysaccharide degradation</keyword>
<keyword evidence="3" id="KW-0858">Xylan degradation</keyword>
<feature type="chain" id="PRO_5031164974" evidence="1">
    <location>
        <begin position="27"/>
        <end position="245"/>
    </location>
</feature>
<dbReference type="GO" id="GO:0045493">
    <property type="term" value="P:xylan catabolic process"/>
    <property type="evidence" value="ECO:0007669"/>
    <property type="project" value="UniProtKB-KW"/>
</dbReference>
<reference evidence="3 4" key="1">
    <citation type="submission" date="2020-05" db="EMBL/GenBank/DDBJ databases">
        <title>Streptobacillus felis strain LHL191014123.</title>
        <authorList>
            <person name="Fawzy A."/>
            <person name="Rau J."/>
            <person name="Risse K."/>
            <person name="Schauerte N."/>
            <person name="Geiger C."/>
            <person name="Blom J."/>
            <person name="Imirzalioglu C."/>
            <person name="Falgenhauer J."/>
            <person name="Bach A."/>
            <person name="Herden C."/>
            <person name="Eisenberg T."/>
        </authorList>
    </citation>
    <scope>NUCLEOTIDE SEQUENCE [LARGE SCALE GENOMIC DNA]</scope>
    <source>
        <strain evidence="3 4">LHL191014123</strain>
    </source>
</reference>
<dbReference type="SUPFAM" id="SSF49344">
    <property type="entry name" value="CBD9-like"/>
    <property type="match status" value="1"/>
</dbReference>
<dbReference type="Gene3D" id="2.60.40.1190">
    <property type="match status" value="1"/>
</dbReference>
<dbReference type="GO" id="GO:0030246">
    <property type="term" value="F:carbohydrate binding"/>
    <property type="evidence" value="ECO:0007669"/>
    <property type="project" value="InterPro"/>
</dbReference>
<dbReference type="Pfam" id="PF06452">
    <property type="entry name" value="CBM9_1"/>
    <property type="match status" value="1"/>
</dbReference>
<gene>
    <name evidence="3" type="ORF">HP397_03815</name>
</gene>
<keyword evidence="3" id="KW-0378">Hydrolase</keyword>
<dbReference type="OrthoDB" id="6394136at2"/>